<keyword evidence="4" id="KW-1185">Reference proteome</keyword>
<evidence type="ECO:0000256" key="1">
    <source>
        <dbReference type="ARBA" id="ARBA00008779"/>
    </source>
</evidence>
<name>A0A939DCY1_9GAMM</name>
<comment type="similarity">
    <text evidence="1">Belongs to the sulfatase family.</text>
</comment>
<comment type="caution">
    <text evidence="3">The sequence shown here is derived from an EMBL/GenBank/DDBJ whole genome shotgun (WGS) entry which is preliminary data.</text>
</comment>
<gene>
    <name evidence="3" type="ORF">JYP50_01680</name>
</gene>
<organism evidence="3 4">
    <name type="scientific">Parahaliea mediterranea</name>
    <dbReference type="NCBI Taxonomy" id="651086"/>
    <lineage>
        <taxon>Bacteria</taxon>
        <taxon>Pseudomonadati</taxon>
        <taxon>Pseudomonadota</taxon>
        <taxon>Gammaproteobacteria</taxon>
        <taxon>Cellvibrionales</taxon>
        <taxon>Halieaceae</taxon>
        <taxon>Parahaliea</taxon>
    </lineage>
</organism>
<proteinExistence type="inferred from homology"/>
<dbReference type="Gene3D" id="3.40.720.10">
    <property type="entry name" value="Alkaline Phosphatase, subunit A"/>
    <property type="match status" value="1"/>
</dbReference>
<sequence>MVSNLDVLPTVAALLGVKPAAALIDGRSLLPVFRDPGEQIHDYLYYFDNERVVGVRSPRWKLVSHGYYRRHLGAFEAFDQLPGFQGSYDLLFDMQGEGAEDYSYADRYPAVVSRLKNALWAFRREVEPLQTQPPGREFPDRQNLQ</sequence>
<dbReference type="InterPro" id="IPR050738">
    <property type="entry name" value="Sulfatase"/>
</dbReference>
<dbReference type="Proteomes" id="UP000664303">
    <property type="component" value="Unassembled WGS sequence"/>
</dbReference>
<evidence type="ECO:0000313" key="4">
    <source>
        <dbReference type="Proteomes" id="UP000664303"/>
    </source>
</evidence>
<reference evidence="3" key="1">
    <citation type="submission" date="2021-02" db="EMBL/GenBank/DDBJ databases">
        <title>PHA producing bacteria isolated from coastal sediment in Guangdong, Shenzhen.</title>
        <authorList>
            <person name="Zheng W."/>
            <person name="Yu S."/>
            <person name="Huang Y."/>
        </authorList>
    </citation>
    <scope>NUCLEOTIDE SEQUENCE</scope>
    <source>
        <strain evidence="3">TN14-10</strain>
    </source>
</reference>
<dbReference type="EMBL" id="JAFKCZ010000001">
    <property type="protein sequence ID" value="MBN7795282.1"/>
    <property type="molecule type" value="Genomic_DNA"/>
</dbReference>
<dbReference type="GO" id="GO:0004065">
    <property type="term" value="F:arylsulfatase activity"/>
    <property type="evidence" value="ECO:0007669"/>
    <property type="project" value="TreeGrafter"/>
</dbReference>
<evidence type="ECO:0000313" key="3">
    <source>
        <dbReference type="EMBL" id="MBN7795282.1"/>
    </source>
</evidence>
<dbReference type="AlphaFoldDB" id="A0A939DCY1"/>
<keyword evidence="2" id="KW-0378">Hydrolase</keyword>
<dbReference type="SUPFAM" id="SSF53649">
    <property type="entry name" value="Alkaline phosphatase-like"/>
    <property type="match status" value="1"/>
</dbReference>
<accession>A0A939DCY1</accession>
<dbReference type="InterPro" id="IPR017850">
    <property type="entry name" value="Alkaline_phosphatase_core_sf"/>
</dbReference>
<protein>
    <recommendedName>
        <fullName evidence="5">Arylsulfatase</fullName>
    </recommendedName>
</protein>
<dbReference type="PANTHER" id="PTHR42693">
    <property type="entry name" value="ARYLSULFATASE FAMILY MEMBER"/>
    <property type="match status" value="1"/>
</dbReference>
<dbReference type="PANTHER" id="PTHR42693:SF53">
    <property type="entry name" value="ENDO-4-O-SULFATASE"/>
    <property type="match status" value="1"/>
</dbReference>
<evidence type="ECO:0008006" key="5">
    <source>
        <dbReference type="Google" id="ProtNLM"/>
    </source>
</evidence>
<evidence type="ECO:0000256" key="2">
    <source>
        <dbReference type="ARBA" id="ARBA00022801"/>
    </source>
</evidence>